<reference evidence="1 2" key="1">
    <citation type="journal article" date="2021" name="Hortic Res">
        <title>High-quality reference genome and annotation aids understanding of berry development for evergreen blueberry (Vaccinium darrowii).</title>
        <authorList>
            <person name="Yu J."/>
            <person name="Hulse-Kemp A.M."/>
            <person name="Babiker E."/>
            <person name="Staton M."/>
        </authorList>
    </citation>
    <scope>NUCLEOTIDE SEQUENCE [LARGE SCALE GENOMIC DNA]</scope>
    <source>
        <strain evidence="2">cv. NJ 8807/NJ 8810</strain>
        <tissue evidence="1">Young leaf</tissue>
    </source>
</reference>
<keyword evidence="2" id="KW-1185">Reference proteome</keyword>
<evidence type="ECO:0000313" key="2">
    <source>
        <dbReference type="Proteomes" id="UP000828048"/>
    </source>
</evidence>
<dbReference type="Proteomes" id="UP000828048">
    <property type="component" value="Chromosome 2"/>
</dbReference>
<sequence length="355" mass="41084">MSNVENHPSQWSMYLLPRHKETSSPIQELDLSFTSPHLNKEFTHQGTCNGIMCLSLNSKIVICNPATREYGLLPQPPYITRLWRTNYLGFAFDSKTNDYQVIRVDTLREFTRVYYKIHLYSMSADLWEEIIINTLNHDFTGYHRHPCTSLNGVFYWLNSYDYVTNVRTIDALNTIEGSFERRSLPVGIGSELPNKLCLLKDCLALVGPTSNYDDFDYLLGKYRVGEKQLKTQFDVWLMEKCGGRECWTKKYTIGRHLGNIDPFGFRPNSEVLMTGCDDGLIVSYNFSTRDIKEYRQLCNFPELRCLTQVFEYSESLVSVKRRVDLALPGWLIYTLRNMMGKGKAKGYQSTSRSSS</sequence>
<organism evidence="1 2">
    <name type="scientific">Vaccinium darrowii</name>
    <dbReference type="NCBI Taxonomy" id="229202"/>
    <lineage>
        <taxon>Eukaryota</taxon>
        <taxon>Viridiplantae</taxon>
        <taxon>Streptophyta</taxon>
        <taxon>Embryophyta</taxon>
        <taxon>Tracheophyta</taxon>
        <taxon>Spermatophyta</taxon>
        <taxon>Magnoliopsida</taxon>
        <taxon>eudicotyledons</taxon>
        <taxon>Gunneridae</taxon>
        <taxon>Pentapetalae</taxon>
        <taxon>asterids</taxon>
        <taxon>Ericales</taxon>
        <taxon>Ericaceae</taxon>
        <taxon>Vaccinioideae</taxon>
        <taxon>Vaccinieae</taxon>
        <taxon>Vaccinium</taxon>
    </lineage>
</organism>
<proteinExistence type="predicted"/>
<dbReference type="EMBL" id="CM037152">
    <property type="protein sequence ID" value="KAH7834705.1"/>
    <property type="molecule type" value="Genomic_DNA"/>
</dbReference>
<accession>A0ACB7X2K2</accession>
<comment type="caution">
    <text evidence="1">The sequence shown here is derived from an EMBL/GenBank/DDBJ whole genome shotgun (WGS) entry which is preliminary data.</text>
</comment>
<gene>
    <name evidence="1" type="ORF">Vadar_018780</name>
</gene>
<name>A0ACB7X2K2_9ERIC</name>
<evidence type="ECO:0000313" key="1">
    <source>
        <dbReference type="EMBL" id="KAH7834705.1"/>
    </source>
</evidence>
<protein>
    <submittedName>
        <fullName evidence="1">Uncharacterized protein</fullName>
    </submittedName>
</protein>